<dbReference type="HOGENOM" id="CLU_1508546_0_0_7"/>
<dbReference type="PATRIC" id="fig|243231.5.peg.466"/>
<organism evidence="4 5">
    <name type="scientific">Geobacter sulfurreducens (strain ATCC 51573 / DSM 12127 / PCA)</name>
    <dbReference type="NCBI Taxonomy" id="243231"/>
    <lineage>
        <taxon>Bacteria</taxon>
        <taxon>Pseudomonadati</taxon>
        <taxon>Thermodesulfobacteriota</taxon>
        <taxon>Desulfuromonadia</taxon>
        <taxon>Geobacterales</taxon>
        <taxon>Geobacteraceae</taxon>
        <taxon>Geobacter</taxon>
    </lineage>
</organism>
<sequence>MIRGRSTLILTILVFLALFHAGNATAGWGFGFGWGWEKSGLDLDEGYDLNTVVTVTGTIASVEPGGDGKHMLVAIKEGEDAVVLALGPRWYWNEKGFPLKPGDRLTAKGAKAIGKDGTIYLLTQKVGNSLTGEETAIRSDAGRPFWSGSGRGNTTRPTAPIRRGGGRHGR</sequence>
<dbReference type="InParanoid" id="Q74FY4"/>
<protein>
    <recommendedName>
        <fullName evidence="3">Magnetosome protein MamS/MamX domain-containing protein</fullName>
    </recommendedName>
</protein>
<keyword evidence="5" id="KW-1185">Reference proteome</keyword>
<dbReference type="STRING" id="243231.GSU0468"/>
<dbReference type="eggNOG" id="ENOG5033GIR">
    <property type="taxonomic scope" value="Bacteria"/>
</dbReference>
<dbReference type="Proteomes" id="UP000000577">
    <property type="component" value="Chromosome"/>
</dbReference>
<feature type="region of interest" description="Disordered" evidence="1">
    <location>
        <begin position="140"/>
        <end position="170"/>
    </location>
</feature>
<proteinExistence type="predicted"/>
<evidence type="ECO:0000313" key="4">
    <source>
        <dbReference type="EMBL" id="AAR33800.1"/>
    </source>
</evidence>
<dbReference type="OrthoDB" id="5397952at2"/>
<feature type="domain" description="Magnetosome protein MamS/MamX" evidence="3">
    <location>
        <begin position="51"/>
        <end position="120"/>
    </location>
</feature>
<dbReference type="AlphaFoldDB" id="Q74FY4"/>
<name>Q74FY4_GEOSL</name>
<dbReference type="InterPro" id="IPR058837">
    <property type="entry name" value="MamS_MamX_dom"/>
</dbReference>
<keyword evidence="2" id="KW-0732">Signal</keyword>
<dbReference type="RefSeq" id="WP_010941136.1">
    <property type="nucleotide sequence ID" value="NC_002939.5"/>
</dbReference>
<feature type="chain" id="PRO_5004286248" description="Magnetosome protein MamS/MamX domain-containing protein" evidence="2">
    <location>
        <begin position="27"/>
        <end position="170"/>
    </location>
</feature>
<dbReference type="Pfam" id="PF26390">
    <property type="entry name" value="MamS_MamX"/>
    <property type="match status" value="1"/>
</dbReference>
<dbReference type="KEGG" id="gsu:GSU0468"/>
<dbReference type="EMBL" id="AE017180">
    <property type="protein sequence ID" value="AAR33800.1"/>
    <property type="molecule type" value="Genomic_DNA"/>
</dbReference>
<reference evidence="4 5" key="2">
    <citation type="journal article" date="2012" name="BMC Genomics">
        <title>Comparative genomic analysis of Geobacter sulfurreducens KN400, a strain with enhanced capacity for extracellular electron transfer and electricity production.</title>
        <authorList>
            <person name="Butler J.E."/>
            <person name="Young N.D."/>
            <person name="Aklujkar M."/>
            <person name="Lovley D.R."/>
        </authorList>
    </citation>
    <scope>NUCLEOTIDE SEQUENCE [LARGE SCALE GENOMIC DNA]</scope>
    <source>
        <strain evidence="5">ATCC 51573 / DSM 12127 / PCA</strain>
    </source>
</reference>
<evidence type="ECO:0000256" key="1">
    <source>
        <dbReference type="SAM" id="MobiDB-lite"/>
    </source>
</evidence>
<feature type="signal peptide" evidence="2">
    <location>
        <begin position="1"/>
        <end position="26"/>
    </location>
</feature>
<evidence type="ECO:0000313" key="5">
    <source>
        <dbReference type="Proteomes" id="UP000000577"/>
    </source>
</evidence>
<gene>
    <name evidence="4" type="ordered locus">GSU0468</name>
</gene>
<evidence type="ECO:0000259" key="3">
    <source>
        <dbReference type="Pfam" id="PF26390"/>
    </source>
</evidence>
<accession>Q74FY4</accession>
<dbReference type="EnsemblBacteria" id="AAR33800">
    <property type="protein sequence ID" value="AAR33800"/>
    <property type="gene ID" value="GSU0468"/>
</dbReference>
<evidence type="ECO:0000256" key="2">
    <source>
        <dbReference type="SAM" id="SignalP"/>
    </source>
</evidence>
<reference evidence="4 5" key="1">
    <citation type="journal article" date="2003" name="Science">
        <title>Genome of Geobacter sulfurreducens: metal reduction in subsurface environments.</title>
        <authorList>
            <person name="Methe B.A."/>
            <person name="Nelson K.E."/>
            <person name="Eisen J.A."/>
            <person name="Paulsen I.T."/>
            <person name="Nelson W."/>
            <person name="Heidelberg J.F."/>
            <person name="Wu D."/>
            <person name="Wu M."/>
            <person name="Ward N."/>
            <person name="Beanan M.J."/>
            <person name="Dodson R.J."/>
            <person name="Madupu R."/>
            <person name="Brinkac L.M."/>
            <person name="Daugherty S.C."/>
            <person name="DeBoy R.T."/>
            <person name="Durkin A.S."/>
            <person name="Gwinn M."/>
            <person name="Kolonay J.F."/>
            <person name="Sullivan S.A."/>
            <person name="Haft D.H."/>
            <person name="Selengut J."/>
            <person name="Davidsen T.M."/>
            <person name="Zafar N."/>
            <person name="White O."/>
            <person name="Tran B."/>
            <person name="Romero C."/>
            <person name="Forberger H.A."/>
            <person name="Weidman J."/>
            <person name="Khouri H."/>
            <person name="Feldblyum T.V."/>
            <person name="Utterback T.R."/>
            <person name="Van Aken S.E."/>
            <person name="Lovley D.R."/>
            <person name="Fraser C.M."/>
        </authorList>
    </citation>
    <scope>NUCLEOTIDE SEQUENCE [LARGE SCALE GENOMIC DNA]</scope>
    <source>
        <strain evidence="5">ATCC 51573 / DSM 12127 / PCA</strain>
    </source>
</reference>